<name>A0A067KS75_JATCU</name>
<dbReference type="SUPFAM" id="SSF53756">
    <property type="entry name" value="UDP-Glycosyltransferase/glycogen phosphorylase"/>
    <property type="match status" value="1"/>
</dbReference>
<dbReference type="Gene3D" id="3.40.50.2000">
    <property type="entry name" value="Glycogen Phosphorylase B"/>
    <property type="match status" value="2"/>
</dbReference>
<dbReference type="KEGG" id="jcu:105636666"/>
<dbReference type="GO" id="GO:0047213">
    <property type="term" value="F:anthocyanidin 3-O-glucosyltransferase activity"/>
    <property type="evidence" value="ECO:0007669"/>
    <property type="project" value="UniProtKB-EC"/>
</dbReference>
<keyword evidence="5" id="KW-0328">Glycosyltransferase</keyword>
<dbReference type="GO" id="GO:0080044">
    <property type="term" value="F:quercetin 7-O-glucosyltransferase activity"/>
    <property type="evidence" value="ECO:0007669"/>
    <property type="project" value="TreeGrafter"/>
</dbReference>
<dbReference type="Pfam" id="PF26168">
    <property type="entry name" value="Glyco_transf_N"/>
    <property type="match status" value="1"/>
</dbReference>
<dbReference type="OrthoDB" id="841522at2759"/>
<sequence length="458" mass="51942">MERNQIAVEIHVIALPFPAQGHINPMLQFSKRLASKGLKVTLVTFLENENLTKLPKHSSNITIESISDNNAVISTVEEYWKNFSSMVEQKLVEMVEKQNKFGKHMRSCLVYDSIIPWALDIAKQLGLSAASFFTQSCAVSAIYYHVREGKINVPIEQDFVSLEGMPQLESHDLPSSRYNSEDQPSFISLMTGQFSNLKDVDWIVFSSFNSLEEEVMNWLATQYPIKLVGPTIPSRYLDNRLEDDDDDDYGLSLFKSNTKTLIEWLDSKETSSVVYVAFGSLAALGEKQMEEVANGLKRSDYHFLWVVRESEEKKLPQNFVDETSDRGLVVGWCPQLEILSHKSVGCFITHCGWNSTLEALSLGVPMVAMPQWGDQLTNAKFVTDVWRVGVRVKVNVEGLVSKEEIDWCIRQVMEGEPANEIRKNSEKWKNLARVAVGEGGSSDMNIDEFVKQLQSYWN</sequence>
<dbReference type="GO" id="GO:0080043">
    <property type="term" value="F:quercetin 3-O-glucosyltransferase activity"/>
    <property type="evidence" value="ECO:0007669"/>
    <property type="project" value="TreeGrafter"/>
</dbReference>
<organism evidence="8 9">
    <name type="scientific">Jatropha curcas</name>
    <name type="common">Barbados nut</name>
    <dbReference type="NCBI Taxonomy" id="180498"/>
    <lineage>
        <taxon>Eukaryota</taxon>
        <taxon>Viridiplantae</taxon>
        <taxon>Streptophyta</taxon>
        <taxon>Embryophyta</taxon>
        <taxon>Tracheophyta</taxon>
        <taxon>Spermatophyta</taxon>
        <taxon>Magnoliopsida</taxon>
        <taxon>eudicotyledons</taxon>
        <taxon>Gunneridae</taxon>
        <taxon>Pentapetalae</taxon>
        <taxon>rosids</taxon>
        <taxon>fabids</taxon>
        <taxon>Malpighiales</taxon>
        <taxon>Euphorbiaceae</taxon>
        <taxon>Crotonoideae</taxon>
        <taxon>Jatropheae</taxon>
        <taxon>Jatropha</taxon>
    </lineage>
</organism>
<dbReference type="PROSITE" id="PS00375">
    <property type="entry name" value="UDPGT"/>
    <property type="match status" value="1"/>
</dbReference>
<keyword evidence="3 5" id="KW-0808">Transferase</keyword>
<dbReference type="InterPro" id="IPR035595">
    <property type="entry name" value="UDP_glycos_trans_CS"/>
</dbReference>
<keyword evidence="9" id="KW-1185">Reference proteome</keyword>
<dbReference type="UniPathway" id="UPA00009"/>
<accession>A0A067KS75</accession>
<dbReference type="EC" id="2.4.1.-" evidence="6"/>
<dbReference type="FunFam" id="3.40.50.2000:FF:000019">
    <property type="entry name" value="Glycosyltransferase"/>
    <property type="match status" value="1"/>
</dbReference>
<reference evidence="8 9" key="1">
    <citation type="journal article" date="2014" name="PLoS ONE">
        <title>Global Analysis of Gene Expression Profiles in Physic Nut (Jatropha curcas L.) Seedlings Exposed to Salt Stress.</title>
        <authorList>
            <person name="Zhang L."/>
            <person name="Zhang C."/>
            <person name="Wu P."/>
            <person name="Chen Y."/>
            <person name="Li M."/>
            <person name="Jiang H."/>
            <person name="Wu G."/>
        </authorList>
    </citation>
    <scope>NUCLEOTIDE SEQUENCE [LARGE SCALE GENOMIC DNA]</scope>
    <source>
        <strain evidence="9">cv. GZQX0401</strain>
        <tissue evidence="8">Young leaves</tissue>
    </source>
</reference>
<evidence type="ECO:0000256" key="5">
    <source>
        <dbReference type="RuleBase" id="RU003718"/>
    </source>
</evidence>
<dbReference type="PANTHER" id="PTHR11926">
    <property type="entry name" value="GLUCOSYL/GLUCURONOSYL TRANSFERASES"/>
    <property type="match status" value="1"/>
</dbReference>
<comment type="pathway">
    <text evidence="1">Pigment biosynthesis; anthocyanin biosynthesis.</text>
</comment>
<evidence type="ECO:0000256" key="6">
    <source>
        <dbReference type="RuleBase" id="RU362057"/>
    </source>
</evidence>
<dbReference type="CDD" id="cd03784">
    <property type="entry name" value="GT1_Gtf-like"/>
    <property type="match status" value="1"/>
</dbReference>
<dbReference type="PANTHER" id="PTHR11926:SF1560">
    <property type="entry name" value="UDP-GLYCOSYLTRANSFERASE 74E1-RELATED"/>
    <property type="match status" value="1"/>
</dbReference>
<evidence type="ECO:0000259" key="7">
    <source>
        <dbReference type="Pfam" id="PF26168"/>
    </source>
</evidence>
<evidence type="ECO:0000256" key="3">
    <source>
        <dbReference type="ARBA" id="ARBA00022679"/>
    </source>
</evidence>
<evidence type="ECO:0000313" key="8">
    <source>
        <dbReference type="EMBL" id="KDP35130.1"/>
    </source>
</evidence>
<dbReference type="AlphaFoldDB" id="A0A067KS75"/>
<evidence type="ECO:0000313" key="9">
    <source>
        <dbReference type="Proteomes" id="UP000027138"/>
    </source>
</evidence>
<dbReference type="GO" id="GO:0009718">
    <property type="term" value="P:anthocyanin-containing compound biosynthetic process"/>
    <property type="evidence" value="ECO:0007669"/>
    <property type="project" value="UniProtKB-UniPathway"/>
</dbReference>
<dbReference type="InterPro" id="IPR058980">
    <property type="entry name" value="Glyco_transf_N"/>
</dbReference>
<comment type="similarity">
    <text evidence="2 5">Belongs to the UDP-glycosyltransferase family.</text>
</comment>
<evidence type="ECO:0000256" key="2">
    <source>
        <dbReference type="ARBA" id="ARBA00009995"/>
    </source>
</evidence>
<comment type="catalytic activity">
    <reaction evidence="4">
        <text>an anthocyanidin + UDP-alpha-D-glucose + H(+) = an anthocyanidin 3-O-beta-D-glucoside + UDP</text>
        <dbReference type="Rhea" id="RHEA:20093"/>
        <dbReference type="ChEBI" id="CHEBI:15378"/>
        <dbReference type="ChEBI" id="CHEBI:16307"/>
        <dbReference type="ChEBI" id="CHEBI:58223"/>
        <dbReference type="ChEBI" id="CHEBI:58885"/>
        <dbReference type="ChEBI" id="CHEBI:143576"/>
        <dbReference type="EC" id="2.4.1.115"/>
    </reaction>
</comment>
<proteinExistence type="inferred from homology"/>
<evidence type="ECO:0000256" key="1">
    <source>
        <dbReference type="ARBA" id="ARBA00004935"/>
    </source>
</evidence>
<protein>
    <recommendedName>
        <fullName evidence="6">Glycosyltransferase</fullName>
        <ecNumber evidence="6">2.4.1.-</ecNumber>
    </recommendedName>
</protein>
<evidence type="ECO:0000256" key="4">
    <source>
        <dbReference type="ARBA" id="ARBA00047606"/>
    </source>
</evidence>
<dbReference type="EMBL" id="KK914491">
    <property type="protein sequence ID" value="KDP35130.1"/>
    <property type="molecule type" value="Genomic_DNA"/>
</dbReference>
<dbReference type="Pfam" id="PF00201">
    <property type="entry name" value="UDPGT"/>
    <property type="match status" value="1"/>
</dbReference>
<dbReference type="Proteomes" id="UP000027138">
    <property type="component" value="Unassembled WGS sequence"/>
</dbReference>
<gene>
    <name evidence="8" type="ORF">JCGZ_10664</name>
</gene>
<feature type="domain" description="Glycosyltransferase N-terminal" evidence="7">
    <location>
        <begin position="9"/>
        <end position="43"/>
    </location>
</feature>
<dbReference type="InterPro" id="IPR002213">
    <property type="entry name" value="UDP_glucos_trans"/>
</dbReference>